<reference evidence="2 3" key="1">
    <citation type="submission" date="2018-07" db="EMBL/GenBank/DDBJ databases">
        <title>Bacillus sp. YLB-04 draft genome sequence.</title>
        <authorList>
            <person name="Yu L."/>
            <person name="Tang X."/>
        </authorList>
    </citation>
    <scope>NUCLEOTIDE SEQUENCE [LARGE SCALE GENOMIC DNA]</scope>
    <source>
        <strain evidence="2 3">YLB-04</strain>
    </source>
</reference>
<comment type="caution">
    <text evidence="2">The sequence shown here is derived from an EMBL/GenBank/DDBJ whole genome shotgun (WGS) entry which is preliminary data.</text>
</comment>
<dbReference type="Proteomes" id="UP000257144">
    <property type="component" value="Unassembled WGS sequence"/>
</dbReference>
<name>A0A3D8GJU5_9BACI</name>
<dbReference type="RefSeq" id="WP_115454180.1">
    <property type="nucleotide sequence ID" value="NZ_QNQT01000020.1"/>
</dbReference>
<proteinExistence type="predicted"/>
<accession>A0A3D8GJU5</accession>
<dbReference type="Gene3D" id="3.40.50.10130">
    <property type="match status" value="1"/>
</dbReference>
<dbReference type="GO" id="GO:0006259">
    <property type="term" value="P:DNA metabolic process"/>
    <property type="evidence" value="ECO:0007669"/>
    <property type="project" value="UniProtKB-ARBA"/>
</dbReference>
<dbReference type="SUPFAM" id="SSF52980">
    <property type="entry name" value="Restriction endonuclease-like"/>
    <property type="match status" value="1"/>
</dbReference>
<dbReference type="OrthoDB" id="2838811at2"/>
<dbReference type="InterPro" id="IPR006166">
    <property type="entry name" value="ERCC4_domain"/>
</dbReference>
<dbReference type="InterPro" id="IPR011335">
    <property type="entry name" value="Restrct_endonuc-II-like"/>
</dbReference>
<feature type="domain" description="ERCC4" evidence="1">
    <location>
        <begin position="24"/>
        <end position="162"/>
    </location>
</feature>
<dbReference type="AlphaFoldDB" id="A0A3D8GJU5"/>
<keyword evidence="3" id="KW-1185">Reference proteome</keyword>
<dbReference type="GO" id="GO:0004518">
    <property type="term" value="F:nuclease activity"/>
    <property type="evidence" value="ECO:0007669"/>
    <property type="project" value="InterPro"/>
</dbReference>
<sequence>MVPVFYKYTDKEIGELLKSIVILVDTREQKNEHIIQYFDSKKIPYLSNKQDTGDYAVMLPKNEVLGIHRDIHFPIAIERKNSVDELAQTIKERTRFENELIRSNKLKFLLMVEDPNGYENIVCGNYQSQYEPKALLGSLKSFESRYGFTTVFIPKKAAGNYIYHHLYYHVRNYLKEM</sequence>
<evidence type="ECO:0000313" key="3">
    <source>
        <dbReference type="Proteomes" id="UP000257144"/>
    </source>
</evidence>
<dbReference type="GO" id="GO:0003677">
    <property type="term" value="F:DNA binding"/>
    <property type="evidence" value="ECO:0007669"/>
    <property type="project" value="InterPro"/>
</dbReference>
<dbReference type="EMBL" id="QNQT01000020">
    <property type="protein sequence ID" value="RDU34723.1"/>
    <property type="molecule type" value="Genomic_DNA"/>
</dbReference>
<evidence type="ECO:0000313" key="2">
    <source>
        <dbReference type="EMBL" id="RDU34723.1"/>
    </source>
</evidence>
<protein>
    <submittedName>
        <fullName evidence="2">Nuclease</fullName>
    </submittedName>
</protein>
<dbReference type="Pfam" id="PF02732">
    <property type="entry name" value="ERCC4"/>
    <property type="match status" value="1"/>
</dbReference>
<gene>
    <name evidence="2" type="ORF">DRW41_22115</name>
</gene>
<organism evidence="2 3">
    <name type="scientific">Neobacillus piezotolerans</name>
    <dbReference type="NCBI Taxonomy" id="2259171"/>
    <lineage>
        <taxon>Bacteria</taxon>
        <taxon>Bacillati</taxon>
        <taxon>Bacillota</taxon>
        <taxon>Bacilli</taxon>
        <taxon>Bacillales</taxon>
        <taxon>Bacillaceae</taxon>
        <taxon>Neobacillus</taxon>
    </lineage>
</organism>
<evidence type="ECO:0000259" key="1">
    <source>
        <dbReference type="Pfam" id="PF02732"/>
    </source>
</evidence>